<name>A0A9P9WS16_9PEZI</name>
<evidence type="ECO:0000313" key="3">
    <source>
        <dbReference type="Proteomes" id="UP000829685"/>
    </source>
</evidence>
<protein>
    <submittedName>
        <fullName evidence="2">Uncharacterized protein</fullName>
    </submittedName>
</protein>
<keyword evidence="3" id="KW-1185">Reference proteome</keyword>
<feature type="signal peptide" evidence="1">
    <location>
        <begin position="1"/>
        <end position="16"/>
    </location>
</feature>
<gene>
    <name evidence="2" type="ORF">JX265_003381</name>
</gene>
<dbReference type="AlphaFoldDB" id="A0A9P9WS16"/>
<comment type="caution">
    <text evidence="2">The sequence shown here is derived from an EMBL/GenBank/DDBJ whole genome shotgun (WGS) entry which is preliminary data.</text>
</comment>
<accession>A0A9P9WS16</accession>
<reference evidence="2" key="1">
    <citation type="submission" date="2021-03" db="EMBL/GenBank/DDBJ databases">
        <title>Revisited historic fungal species revealed as producer of novel bioactive compounds through whole genome sequencing and comparative genomics.</title>
        <authorList>
            <person name="Vignolle G.A."/>
            <person name="Hochenegger N."/>
            <person name="Mach R.L."/>
            <person name="Mach-Aigner A.R."/>
            <person name="Javad Rahimi M."/>
            <person name="Salim K.A."/>
            <person name="Chan C.M."/>
            <person name="Lim L.B.L."/>
            <person name="Cai F."/>
            <person name="Druzhinina I.S."/>
            <person name="U'Ren J.M."/>
            <person name="Derntl C."/>
        </authorList>
    </citation>
    <scope>NUCLEOTIDE SEQUENCE</scope>
    <source>
        <strain evidence="2">TUCIM 5799</strain>
    </source>
</reference>
<keyword evidence="1" id="KW-0732">Signal</keyword>
<sequence>MQFSIALVLLPVLALAKPVVEDRQVKKCCYVWEGQPQAYYEVTTDGDYLDESKMCFMYYIRDTSDPDNCDAASRKATSGYCLDDTAFPVVECRS</sequence>
<evidence type="ECO:0000313" key="2">
    <source>
        <dbReference type="EMBL" id="KAI1877373.1"/>
    </source>
</evidence>
<feature type="chain" id="PRO_5040483019" evidence="1">
    <location>
        <begin position="17"/>
        <end position="94"/>
    </location>
</feature>
<evidence type="ECO:0000256" key="1">
    <source>
        <dbReference type="SAM" id="SignalP"/>
    </source>
</evidence>
<organism evidence="2 3">
    <name type="scientific">Neoarthrinium moseri</name>
    <dbReference type="NCBI Taxonomy" id="1658444"/>
    <lineage>
        <taxon>Eukaryota</taxon>
        <taxon>Fungi</taxon>
        <taxon>Dikarya</taxon>
        <taxon>Ascomycota</taxon>
        <taxon>Pezizomycotina</taxon>
        <taxon>Sordariomycetes</taxon>
        <taxon>Xylariomycetidae</taxon>
        <taxon>Amphisphaeriales</taxon>
        <taxon>Apiosporaceae</taxon>
        <taxon>Neoarthrinium</taxon>
    </lineage>
</organism>
<dbReference type="EMBL" id="JAFIMR010000006">
    <property type="protein sequence ID" value="KAI1877373.1"/>
    <property type="molecule type" value="Genomic_DNA"/>
</dbReference>
<dbReference type="Proteomes" id="UP000829685">
    <property type="component" value="Unassembled WGS sequence"/>
</dbReference>
<proteinExistence type="predicted"/>